<name>A0ABU6MAQ3_9BACI</name>
<dbReference type="EMBL" id="JARMAB010000002">
    <property type="protein sequence ID" value="MED1201743.1"/>
    <property type="molecule type" value="Genomic_DNA"/>
</dbReference>
<reference evidence="6 7" key="1">
    <citation type="submission" date="2023-03" db="EMBL/GenBank/DDBJ databases">
        <title>Bacillus Genome Sequencing.</title>
        <authorList>
            <person name="Dunlap C."/>
        </authorList>
    </citation>
    <scope>NUCLEOTIDE SEQUENCE [LARGE SCALE GENOMIC DNA]</scope>
    <source>
        <strain evidence="6 7">B-23453</strain>
    </source>
</reference>
<comment type="caution">
    <text evidence="6">The sequence shown here is derived from an EMBL/GenBank/DDBJ whole genome shotgun (WGS) entry which is preliminary data.</text>
</comment>
<dbReference type="RefSeq" id="WP_066263647.1">
    <property type="nucleotide sequence ID" value="NZ_JARMAB010000002.1"/>
</dbReference>
<dbReference type="InterPro" id="IPR028939">
    <property type="entry name" value="P5C_Rdtase_cat_N"/>
</dbReference>
<comment type="pathway">
    <text evidence="2">Amino-acid biosynthesis; L-proline biosynthesis; L-proline from L-glutamate 5-semialdehyde: step 1/1.</text>
</comment>
<dbReference type="Pfam" id="PF14748">
    <property type="entry name" value="P5CR_dimer"/>
    <property type="match status" value="1"/>
</dbReference>
<dbReference type="EC" id="1.5.1.2" evidence="2 3"/>
<dbReference type="InterPro" id="IPR008927">
    <property type="entry name" value="6-PGluconate_DH-like_C_sf"/>
</dbReference>
<evidence type="ECO:0000259" key="5">
    <source>
        <dbReference type="Pfam" id="PF14748"/>
    </source>
</evidence>
<protein>
    <recommendedName>
        <fullName evidence="2 3">Pyrroline-5-carboxylate reductase</fullName>
        <shortName evidence="2">P5C reductase</shortName>
        <shortName evidence="2">P5CR</shortName>
        <ecNumber evidence="2 3">1.5.1.2</ecNumber>
    </recommendedName>
    <alternativeName>
        <fullName evidence="2">PCA reductase</fullName>
    </alternativeName>
</protein>
<keyword evidence="7" id="KW-1185">Reference proteome</keyword>
<evidence type="ECO:0000256" key="3">
    <source>
        <dbReference type="NCBIfam" id="TIGR00112"/>
    </source>
</evidence>
<comment type="catalytic activity">
    <reaction evidence="2">
        <text>L-proline + NAD(+) = (S)-1-pyrroline-5-carboxylate + NADH + 2 H(+)</text>
        <dbReference type="Rhea" id="RHEA:14105"/>
        <dbReference type="ChEBI" id="CHEBI:15378"/>
        <dbReference type="ChEBI" id="CHEBI:17388"/>
        <dbReference type="ChEBI" id="CHEBI:57540"/>
        <dbReference type="ChEBI" id="CHEBI:57945"/>
        <dbReference type="ChEBI" id="CHEBI:60039"/>
        <dbReference type="EC" id="1.5.1.2"/>
    </reaction>
</comment>
<evidence type="ECO:0000256" key="2">
    <source>
        <dbReference type="HAMAP-Rule" id="MF_01925"/>
    </source>
</evidence>
<proteinExistence type="inferred from homology"/>
<dbReference type="NCBIfam" id="TIGR00112">
    <property type="entry name" value="proC"/>
    <property type="match status" value="1"/>
</dbReference>
<dbReference type="PANTHER" id="PTHR11645:SF49">
    <property type="entry name" value="PYRROLINE-5-CARBOXYLATE REDUCTASE 1"/>
    <property type="match status" value="1"/>
</dbReference>
<evidence type="ECO:0000256" key="1">
    <source>
        <dbReference type="ARBA" id="ARBA00005525"/>
    </source>
</evidence>
<keyword evidence="2" id="KW-0521">NADP</keyword>
<dbReference type="HAMAP" id="MF_01925">
    <property type="entry name" value="P5C_reductase"/>
    <property type="match status" value="1"/>
</dbReference>
<gene>
    <name evidence="2 6" type="primary">proC</name>
    <name evidence="6" type="ORF">P4T90_01410</name>
</gene>
<dbReference type="Proteomes" id="UP001341444">
    <property type="component" value="Unassembled WGS sequence"/>
</dbReference>
<accession>A0ABU6MAQ3</accession>
<keyword evidence="2 6" id="KW-0560">Oxidoreductase</keyword>
<feature type="domain" description="Pyrroline-5-carboxylate reductase dimerisation" evidence="5">
    <location>
        <begin position="165"/>
        <end position="269"/>
    </location>
</feature>
<dbReference type="PANTHER" id="PTHR11645">
    <property type="entry name" value="PYRROLINE-5-CARBOXYLATE REDUCTASE"/>
    <property type="match status" value="1"/>
</dbReference>
<comment type="similarity">
    <text evidence="1 2">Belongs to the pyrroline-5-carboxylate reductase family.</text>
</comment>
<comment type="subcellular location">
    <subcellularLocation>
        <location evidence="2">Cytoplasm</location>
    </subcellularLocation>
</comment>
<dbReference type="Gene3D" id="3.40.50.720">
    <property type="entry name" value="NAD(P)-binding Rossmann-like Domain"/>
    <property type="match status" value="1"/>
</dbReference>
<dbReference type="Pfam" id="PF03807">
    <property type="entry name" value="F420_oxidored"/>
    <property type="match status" value="1"/>
</dbReference>
<evidence type="ECO:0000259" key="4">
    <source>
        <dbReference type="Pfam" id="PF03807"/>
    </source>
</evidence>
<dbReference type="InterPro" id="IPR036291">
    <property type="entry name" value="NAD(P)-bd_dom_sf"/>
</dbReference>
<keyword evidence="2" id="KW-0641">Proline biosynthesis</keyword>
<dbReference type="SUPFAM" id="SSF51735">
    <property type="entry name" value="NAD(P)-binding Rossmann-fold domains"/>
    <property type="match status" value="1"/>
</dbReference>
<dbReference type="InterPro" id="IPR000304">
    <property type="entry name" value="Pyrroline-COOH_reductase"/>
</dbReference>
<dbReference type="Gene3D" id="1.10.3730.10">
    <property type="entry name" value="ProC C-terminal domain-like"/>
    <property type="match status" value="1"/>
</dbReference>
<organism evidence="6 7">
    <name type="scientific">Heyndrickxia acidicola</name>
    <dbReference type="NCBI Taxonomy" id="209389"/>
    <lineage>
        <taxon>Bacteria</taxon>
        <taxon>Bacillati</taxon>
        <taxon>Bacillota</taxon>
        <taxon>Bacilli</taxon>
        <taxon>Bacillales</taxon>
        <taxon>Bacillaceae</taxon>
        <taxon>Heyndrickxia</taxon>
    </lineage>
</organism>
<evidence type="ECO:0000313" key="6">
    <source>
        <dbReference type="EMBL" id="MED1201743.1"/>
    </source>
</evidence>
<dbReference type="PIRSF" id="PIRSF000193">
    <property type="entry name" value="Pyrrol-5-carb_rd"/>
    <property type="match status" value="1"/>
</dbReference>
<dbReference type="GO" id="GO:0004735">
    <property type="term" value="F:pyrroline-5-carboxylate reductase activity"/>
    <property type="evidence" value="ECO:0007669"/>
    <property type="project" value="UniProtKB-EC"/>
</dbReference>
<evidence type="ECO:0000313" key="7">
    <source>
        <dbReference type="Proteomes" id="UP001341444"/>
    </source>
</evidence>
<keyword evidence="2" id="KW-0963">Cytoplasm</keyword>
<comment type="function">
    <text evidence="2">Catalyzes the reduction of 1-pyrroline-5-carboxylate (PCA) to L-proline.</text>
</comment>
<sequence length="283" mass="31014">MLKDKKIAFLGAGPMAEAMISGLVQSNKIPSNQIYVQNSSNRQRIEDLKKKYQISGGEANSIDLSSMDLIVLAMQPSHIIDALKNLKTSITKDSYIISVVSSVSTEFMEEHLHEGQKVIRVMPNTSSMIGESATAISLGKYVQADELQDIKEMLETIGQVYILEEKQMDLFTGIAGSGPAYFYSLMEQMEKAAIENGIPATMVRSIVAQTVYGAAKMVLETGEDPAQLRENVCAPNGPTEHGLKELELYGGNQAIVKAMFGTAKRSKEMGEPFQTNKKTSVHR</sequence>
<keyword evidence="2" id="KW-0028">Amino-acid biosynthesis</keyword>
<dbReference type="SUPFAM" id="SSF48179">
    <property type="entry name" value="6-phosphogluconate dehydrogenase C-terminal domain-like"/>
    <property type="match status" value="1"/>
</dbReference>
<comment type="catalytic activity">
    <reaction evidence="2">
        <text>L-proline + NADP(+) = (S)-1-pyrroline-5-carboxylate + NADPH + 2 H(+)</text>
        <dbReference type="Rhea" id="RHEA:14109"/>
        <dbReference type="ChEBI" id="CHEBI:15378"/>
        <dbReference type="ChEBI" id="CHEBI:17388"/>
        <dbReference type="ChEBI" id="CHEBI:57783"/>
        <dbReference type="ChEBI" id="CHEBI:58349"/>
        <dbReference type="ChEBI" id="CHEBI:60039"/>
        <dbReference type="EC" id="1.5.1.2"/>
    </reaction>
</comment>
<feature type="domain" description="Pyrroline-5-carboxylate reductase catalytic N-terminal" evidence="4">
    <location>
        <begin position="6"/>
        <end position="100"/>
    </location>
</feature>
<dbReference type="InterPro" id="IPR029036">
    <property type="entry name" value="P5CR_dimer"/>
</dbReference>